<evidence type="ECO:0000256" key="5">
    <source>
        <dbReference type="ARBA" id="ARBA00023004"/>
    </source>
</evidence>
<dbReference type="EMBL" id="CACRZD030000403">
    <property type="protein sequence ID" value="CAA6675785.1"/>
    <property type="molecule type" value="Genomic_DNA"/>
</dbReference>
<dbReference type="PANTHER" id="PTHR10543:SF46">
    <property type="entry name" value="CAROTENOID CLEAVAGE DIOXYGENASE 4, CHLOROPLASTIC-RELATED"/>
    <property type="match status" value="1"/>
</dbReference>
<keyword evidence="5" id="KW-0408">Iron</keyword>
<accession>A0ABN7ECZ9</accession>
<proteinExistence type="inferred from homology"/>
<keyword evidence="7" id="KW-1185">Reference proteome</keyword>
<evidence type="ECO:0000256" key="3">
    <source>
        <dbReference type="ARBA" id="ARBA00022723"/>
    </source>
</evidence>
<dbReference type="Proteomes" id="UP001189122">
    <property type="component" value="Unassembled WGS sequence"/>
</dbReference>
<keyword evidence="4" id="KW-0223">Dioxygenase</keyword>
<keyword evidence="3" id="KW-0479">Metal-binding</keyword>
<reference evidence="7" key="1">
    <citation type="journal article" date="2020" name="Sci. Rep.">
        <title>Chromosome-scale genome assembly for the duckweed Spirodela intermedia, integrating cytogenetic maps, PacBio and Oxford Nanopore libraries.</title>
        <authorList>
            <person name="Hoang P.T.N."/>
            <person name="Fiebig A."/>
            <person name="Novak P."/>
            <person name="Macas J."/>
            <person name="Cao H.X."/>
            <person name="Stepanenko A."/>
            <person name="Chen G."/>
            <person name="Borisjuk N."/>
            <person name="Scholz U."/>
            <person name="Schubert I."/>
        </authorList>
    </citation>
    <scope>NUCLEOTIDE SEQUENCE [LARGE SCALE GENOMIC DNA]</scope>
</reference>
<evidence type="ECO:0000256" key="1">
    <source>
        <dbReference type="ARBA" id="ARBA00001954"/>
    </source>
</evidence>
<gene>
    <name evidence="6" type="ORF">SI7747_UN022127</name>
</gene>
<dbReference type="PANTHER" id="PTHR10543">
    <property type="entry name" value="BETA-CAROTENE DIOXYGENASE"/>
    <property type="match status" value="1"/>
</dbReference>
<comment type="similarity">
    <text evidence="2">Belongs to the carotenoid oxygenase family.</text>
</comment>
<protein>
    <submittedName>
        <fullName evidence="6">Uncharacterized protein</fullName>
    </submittedName>
</protein>
<organism evidence="6 7">
    <name type="scientific">Spirodela intermedia</name>
    <name type="common">Intermediate duckweed</name>
    <dbReference type="NCBI Taxonomy" id="51605"/>
    <lineage>
        <taxon>Eukaryota</taxon>
        <taxon>Viridiplantae</taxon>
        <taxon>Streptophyta</taxon>
        <taxon>Embryophyta</taxon>
        <taxon>Tracheophyta</taxon>
        <taxon>Spermatophyta</taxon>
        <taxon>Magnoliopsida</taxon>
        <taxon>Liliopsida</taxon>
        <taxon>Araceae</taxon>
        <taxon>Lemnoideae</taxon>
        <taxon>Spirodela</taxon>
    </lineage>
</organism>
<evidence type="ECO:0000313" key="7">
    <source>
        <dbReference type="Proteomes" id="UP001189122"/>
    </source>
</evidence>
<dbReference type="Pfam" id="PF03055">
    <property type="entry name" value="RPE65"/>
    <property type="match status" value="1"/>
</dbReference>
<comment type="caution">
    <text evidence="6">The sequence shown here is derived from an EMBL/GenBank/DDBJ whole genome shotgun (WGS) entry which is preliminary data.</text>
</comment>
<evidence type="ECO:0000256" key="2">
    <source>
        <dbReference type="ARBA" id="ARBA00006787"/>
    </source>
</evidence>
<dbReference type="InterPro" id="IPR004294">
    <property type="entry name" value="Carotenoid_Oase"/>
</dbReference>
<name>A0ABN7ECZ9_SPIIN</name>
<evidence type="ECO:0000256" key="4">
    <source>
        <dbReference type="ARBA" id="ARBA00022964"/>
    </source>
</evidence>
<keyword evidence="4" id="KW-0560">Oxidoreductase</keyword>
<comment type="cofactor">
    <cofactor evidence="1">
        <name>Fe(2+)</name>
        <dbReference type="ChEBI" id="CHEBI:29033"/>
    </cofactor>
</comment>
<sequence length="461" mass="50743">MAAPTSAMGLTPSTSLADALHLRRRGDTSLPPPPRKWRGNRPPTLCSRYVQTCRYLVERKAGRNVFPNIFSGIHGVVGFVRCAAVISRILTGRMDPSAAFGLANTGLAYFGGRLFALGEPDLPYAVHLSPSGDITTMGRWDFGGKLSMGTTAHPKKDPITGEVSAFRYSPVPPFVTYFRIDAEGRKQPDDVPLFSVSQPSFLHDFAITENYAIFCDIQIVIQPLQMVFGGGFPFGTDAGKVSRVGILPRYAESDRDIRWFDVPGFNPVHTINEWEEDGGATVVLVAPNVLSLEHVLDKMELAVSCVEMVRIDLKSGVVSRTPLSSGNLDFGVINPRYLGRRHRYAYLGLWDPQPMVAGVVKIDMEKKGGDCVAASRMYDPGRFGGELIFVPAPDEGEGKDDGYLVTFLHDENTRKWSFLVMDARSPDLEVVAEVSLPRRVPYSFHGLFVTAEDLRAQRGKS</sequence>
<evidence type="ECO:0000313" key="6">
    <source>
        <dbReference type="EMBL" id="CAA6675785.1"/>
    </source>
</evidence>